<proteinExistence type="predicted"/>
<gene>
    <name evidence="1" type="ORF">AULFYP135_01733</name>
</gene>
<dbReference type="EMBL" id="CACRSL010000003">
    <property type="protein sequence ID" value="VYT12287.1"/>
    <property type="molecule type" value="Genomic_DNA"/>
</dbReference>
<accession>A0A6N2U3Z7</accession>
<name>A0A6N2U3Z7_9FIRM</name>
<organism evidence="1">
    <name type="scientific">uncultured Anaerotruncus sp</name>
    <dbReference type="NCBI Taxonomy" id="905011"/>
    <lineage>
        <taxon>Bacteria</taxon>
        <taxon>Bacillati</taxon>
        <taxon>Bacillota</taxon>
        <taxon>Clostridia</taxon>
        <taxon>Eubacteriales</taxon>
        <taxon>Oscillospiraceae</taxon>
        <taxon>Anaerotruncus</taxon>
        <taxon>environmental samples</taxon>
    </lineage>
</organism>
<evidence type="ECO:0000313" key="1">
    <source>
        <dbReference type="EMBL" id="VYT12287.1"/>
    </source>
</evidence>
<reference evidence="1" key="1">
    <citation type="submission" date="2019-11" db="EMBL/GenBank/DDBJ databases">
        <authorList>
            <person name="Feng L."/>
        </authorList>
    </citation>
    <scope>NUCLEOTIDE SEQUENCE</scope>
    <source>
        <strain evidence="1">AundefinedLFYP135</strain>
    </source>
</reference>
<dbReference type="AlphaFoldDB" id="A0A6N2U3Z7"/>
<protein>
    <submittedName>
        <fullName evidence="1">Uncharacterized protein</fullName>
    </submittedName>
</protein>
<sequence>MTGNELCPFNNANCMCQFCTEPCNNGLNCWECKSKGEQVHSVYLCTGFKGDLNRYLENWKAHQTEGENEPEKR</sequence>